<evidence type="ECO:0000313" key="3">
    <source>
        <dbReference type="Proteomes" id="UP000562682"/>
    </source>
</evidence>
<sequence>MGNNVVTLQYWRMTNVGDPRQLDGDNTAKRATQSPPARTEAPYESLQRSAESYERRISEGVGSRSIHRKWRNEPVVNKASRHQARRARNALKASRKARIAQLQQRILDAEVSLQQAPNKPSEVNRKVQTLVDINVFRKMYHARVARLQRKLLDAEPLQTLSRNCEKVMADWNLLKSDTTFQVESSSDPRIVHSFKVIDLALCGKQGSSLLRRLAFIRLVELISFLELVISSERDSGRMVRDRSYSNASIALDIYMGAQEDNSNPDDLRRQVKERKRVATMWKSLSEPSPLLVLMYSDAAETIV</sequence>
<keyword evidence="3" id="KW-1185">Reference proteome</keyword>
<gene>
    <name evidence="2" type="ORF">FDENT_9634</name>
</gene>
<protein>
    <submittedName>
        <fullName evidence="2">Uncharacterized protein</fullName>
    </submittedName>
</protein>
<comment type="caution">
    <text evidence="2">The sequence shown here is derived from an EMBL/GenBank/DDBJ whole genome shotgun (WGS) entry which is preliminary data.</text>
</comment>
<dbReference type="AlphaFoldDB" id="A0A8H5WUE9"/>
<proteinExistence type="predicted"/>
<evidence type="ECO:0000256" key="1">
    <source>
        <dbReference type="SAM" id="MobiDB-lite"/>
    </source>
</evidence>
<name>A0A8H5WUE9_9HYPO</name>
<evidence type="ECO:0000313" key="2">
    <source>
        <dbReference type="EMBL" id="KAF5675917.1"/>
    </source>
</evidence>
<dbReference type="Proteomes" id="UP000562682">
    <property type="component" value="Unassembled WGS sequence"/>
</dbReference>
<organism evidence="2 3">
    <name type="scientific">Fusarium denticulatum</name>
    <dbReference type="NCBI Taxonomy" id="48507"/>
    <lineage>
        <taxon>Eukaryota</taxon>
        <taxon>Fungi</taxon>
        <taxon>Dikarya</taxon>
        <taxon>Ascomycota</taxon>
        <taxon>Pezizomycotina</taxon>
        <taxon>Sordariomycetes</taxon>
        <taxon>Hypocreomycetidae</taxon>
        <taxon>Hypocreales</taxon>
        <taxon>Nectriaceae</taxon>
        <taxon>Fusarium</taxon>
        <taxon>Fusarium fujikuroi species complex</taxon>
    </lineage>
</organism>
<feature type="region of interest" description="Disordered" evidence="1">
    <location>
        <begin position="16"/>
        <end position="52"/>
    </location>
</feature>
<dbReference type="EMBL" id="JAAOAK010000300">
    <property type="protein sequence ID" value="KAF5675917.1"/>
    <property type="molecule type" value="Genomic_DNA"/>
</dbReference>
<reference evidence="2 3" key="1">
    <citation type="submission" date="2020-05" db="EMBL/GenBank/DDBJ databases">
        <title>Identification and distribution of gene clusters putatively required for synthesis of sphingolipid metabolism inhibitors in phylogenetically diverse species of the filamentous fungus Fusarium.</title>
        <authorList>
            <person name="Kim H.-S."/>
            <person name="Busman M."/>
            <person name="Brown D.W."/>
            <person name="Divon H."/>
            <person name="Uhlig S."/>
            <person name="Proctor R.H."/>
        </authorList>
    </citation>
    <scope>NUCLEOTIDE SEQUENCE [LARGE SCALE GENOMIC DNA]</scope>
    <source>
        <strain evidence="2 3">NRRL 25311</strain>
    </source>
</reference>
<accession>A0A8H5WUE9</accession>